<evidence type="ECO:0000313" key="9">
    <source>
        <dbReference type="Ensembl" id="ENSCINP00000006136.3"/>
    </source>
</evidence>
<evidence type="ECO:0000256" key="5">
    <source>
        <dbReference type="ARBA" id="ARBA00023187"/>
    </source>
</evidence>
<dbReference type="GO" id="GO:0000398">
    <property type="term" value="P:mRNA splicing, via spliceosome"/>
    <property type="evidence" value="ECO:0007669"/>
    <property type="project" value="UniProtKB-UniRule"/>
</dbReference>
<evidence type="ECO:0000256" key="4">
    <source>
        <dbReference type="ARBA" id="ARBA00022728"/>
    </source>
</evidence>
<reference evidence="9" key="2">
    <citation type="submission" date="2025-08" db="UniProtKB">
        <authorList>
            <consortium name="Ensembl"/>
        </authorList>
    </citation>
    <scope>IDENTIFICATION</scope>
</reference>
<evidence type="ECO:0000256" key="7">
    <source>
        <dbReference type="ARBA" id="ARBA00045277"/>
    </source>
</evidence>
<evidence type="ECO:0000256" key="3">
    <source>
        <dbReference type="ARBA" id="ARBA00022664"/>
    </source>
</evidence>
<reference evidence="10" key="1">
    <citation type="journal article" date="2002" name="Science">
        <title>The draft genome of Ciona intestinalis: insights into chordate and vertebrate origins.</title>
        <authorList>
            <person name="Dehal P."/>
            <person name="Satou Y."/>
            <person name="Campbell R.K."/>
            <person name="Chapman J."/>
            <person name="Degnan B."/>
            <person name="De Tomaso A."/>
            <person name="Davidson B."/>
            <person name="Di Gregorio A."/>
            <person name="Gelpke M."/>
            <person name="Goodstein D.M."/>
            <person name="Harafuji N."/>
            <person name="Hastings K.E."/>
            <person name="Ho I."/>
            <person name="Hotta K."/>
            <person name="Huang W."/>
            <person name="Kawashima T."/>
            <person name="Lemaire P."/>
            <person name="Martinez D."/>
            <person name="Meinertzhagen I.A."/>
            <person name="Necula S."/>
            <person name="Nonaka M."/>
            <person name="Putnam N."/>
            <person name="Rash S."/>
            <person name="Saiga H."/>
            <person name="Satake M."/>
            <person name="Terry A."/>
            <person name="Yamada L."/>
            <person name="Wang H.G."/>
            <person name="Awazu S."/>
            <person name="Azumi K."/>
            <person name="Boore J."/>
            <person name="Branno M."/>
            <person name="Chin-Bow S."/>
            <person name="DeSantis R."/>
            <person name="Doyle S."/>
            <person name="Francino P."/>
            <person name="Keys D.N."/>
            <person name="Haga S."/>
            <person name="Hayashi H."/>
            <person name="Hino K."/>
            <person name="Imai K.S."/>
            <person name="Inaba K."/>
            <person name="Kano S."/>
            <person name="Kobayashi K."/>
            <person name="Kobayashi M."/>
            <person name="Lee B.I."/>
            <person name="Makabe K.W."/>
            <person name="Manohar C."/>
            <person name="Matassi G."/>
            <person name="Medina M."/>
            <person name="Mochizuki Y."/>
            <person name="Mount S."/>
            <person name="Morishita T."/>
            <person name="Miura S."/>
            <person name="Nakayama A."/>
            <person name="Nishizaka S."/>
            <person name="Nomoto H."/>
            <person name="Ohta F."/>
            <person name="Oishi K."/>
            <person name="Rigoutsos I."/>
            <person name="Sano M."/>
            <person name="Sasaki A."/>
            <person name="Sasakura Y."/>
            <person name="Shoguchi E."/>
            <person name="Shin-i T."/>
            <person name="Spagnuolo A."/>
            <person name="Stainier D."/>
            <person name="Suzuki M.M."/>
            <person name="Tassy O."/>
            <person name="Takatori N."/>
            <person name="Tokuoka M."/>
            <person name="Yagi K."/>
            <person name="Yoshizaki F."/>
            <person name="Wada S."/>
            <person name="Zhang C."/>
            <person name="Hyatt P.D."/>
            <person name="Larimer F."/>
            <person name="Detter C."/>
            <person name="Doggett N."/>
            <person name="Glavina T."/>
            <person name="Hawkins T."/>
            <person name="Richardson P."/>
            <person name="Lucas S."/>
            <person name="Kohara Y."/>
            <person name="Levine M."/>
            <person name="Satoh N."/>
            <person name="Rokhsar D.S."/>
        </authorList>
    </citation>
    <scope>NUCLEOTIDE SEQUENCE [LARGE SCALE GENOMIC DNA]</scope>
</reference>
<evidence type="ECO:0000313" key="10">
    <source>
        <dbReference type="Proteomes" id="UP000008144"/>
    </source>
</evidence>
<dbReference type="PANTHER" id="PTHR13264:SF5">
    <property type="entry name" value="PRE-MRNA-SPLICING FACTOR SYF2"/>
    <property type="match status" value="1"/>
</dbReference>
<dbReference type="Ensembl" id="ENSCINT00000006136.3">
    <property type="protein sequence ID" value="ENSCINP00000006136.3"/>
    <property type="gene ID" value="ENSCING00000003017.3"/>
</dbReference>
<dbReference type="FunCoup" id="F6QBK7">
    <property type="interactions" value="530"/>
</dbReference>
<keyword evidence="6 8" id="KW-0539">Nucleus</keyword>
<comment type="function">
    <text evidence="7">Involved in pre-mRNA splicing as component of the spliceosome.</text>
</comment>
<dbReference type="AlphaFoldDB" id="F6QBK7"/>
<dbReference type="InParanoid" id="F6QBK7"/>
<dbReference type="GO" id="GO:0000974">
    <property type="term" value="C:Prp19 complex"/>
    <property type="evidence" value="ECO:0000318"/>
    <property type="project" value="GO_Central"/>
</dbReference>
<dbReference type="Pfam" id="PF08231">
    <property type="entry name" value="SYF2"/>
    <property type="match status" value="1"/>
</dbReference>
<comment type="subunit">
    <text evidence="8">May be part of a spliceosome complex.</text>
</comment>
<keyword evidence="4 8" id="KW-0747">Spliceosome</keyword>
<keyword evidence="10" id="KW-1185">Reference proteome</keyword>
<sequence>SHRAIEHFGVKAKQKQFETTEMDDDNDKLSRFKKLQQRRSELKRLNRAEVVEEDRKKKLPSNWEAVQKKAEWKLNEIEKSKEFADAGKDYDRVKLLDVSASDAEKKVAAKRRKKNPDIGFSTFEEAGTRLYQKLAQKIEPDMENYERRKEEMGEDIFYAGMNTLLPGQVKDTKAGIDRMVDDLNERKAKKKPFSRRRAYDDSNDIDYINEGNARCNRKLEKFYGQYTAEIKQNLERGTAV</sequence>
<name>F6QBK7_CIOIN</name>
<evidence type="ECO:0000256" key="1">
    <source>
        <dbReference type="ARBA" id="ARBA00004123"/>
    </source>
</evidence>
<dbReference type="STRING" id="7719.ENSCINP00000006136"/>
<organism evidence="9 10">
    <name type="scientific">Ciona intestinalis</name>
    <name type="common">Transparent sea squirt</name>
    <name type="synonym">Ascidia intestinalis</name>
    <dbReference type="NCBI Taxonomy" id="7719"/>
    <lineage>
        <taxon>Eukaryota</taxon>
        <taxon>Metazoa</taxon>
        <taxon>Chordata</taxon>
        <taxon>Tunicata</taxon>
        <taxon>Ascidiacea</taxon>
        <taxon>Phlebobranchia</taxon>
        <taxon>Cionidae</taxon>
        <taxon>Ciona</taxon>
    </lineage>
</organism>
<comment type="subcellular location">
    <subcellularLocation>
        <location evidence="1 8">Nucleus</location>
    </subcellularLocation>
</comment>
<proteinExistence type="inferred from homology"/>
<keyword evidence="5 8" id="KW-0508">mRNA splicing</keyword>
<dbReference type="GeneTree" id="ENSGT00390000017845"/>
<protein>
    <recommendedName>
        <fullName evidence="8">Pre-mRNA-splicing factor SYF2</fullName>
    </recommendedName>
</protein>
<dbReference type="Proteomes" id="UP000008144">
    <property type="component" value="Unassembled WGS sequence"/>
</dbReference>
<dbReference type="GO" id="GO:0071014">
    <property type="term" value="C:post-mRNA release spliceosomal complex"/>
    <property type="evidence" value="ECO:0000318"/>
    <property type="project" value="GO_Central"/>
</dbReference>
<accession>F6QBK7</accession>
<dbReference type="InterPro" id="IPR013260">
    <property type="entry name" value="mRNA_splic_SYF2"/>
</dbReference>
<comment type="similarity">
    <text evidence="2 8">Belongs to the SYF2 family.</text>
</comment>
<dbReference type="HOGENOM" id="CLU_051065_3_0_1"/>
<evidence type="ECO:0000256" key="2">
    <source>
        <dbReference type="ARBA" id="ARBA00010028"/>
    </source>
</evidence>
<evidence type="ECO:0000256" key="6">
    <source>
        <dbReference type="ARBA" id="ARBA00023242"/>
    </source>
</evidence>
<evidence type="ECO:0000256" key="8">
    <source>
        <dbReference type="RuleBase" id="RU367148"/>
    </source>
</evidence>
<dbReference type="GO" id="GO:0071013">
    <property type="term" value="C:catalytic step 2 spliceosome"/>
    <property type="evidence" value="ECO:0000318"/>
    <property type="project" value="GO_Central"/>
</dbReference>
<reference evidence="9" key="3">
    <citation type="submission" date="2025-09" db="UniProtKB">
        <authorList>
            <consortium name="Ensembl"/>
        </authorList>
    </citation>
    <scope>IDENTIFICATION</scope>
</reference>
<keyword evidence="3 8" id="KW-0507">mRNA processing</keyword>
<dbReference type="PANTHER" id="PTHR13264">
    <property type="entry name" value="GCIP-INTERACTING PROTEIN P29"/>
    <property type="match status" value="1"/>
</dbReference>
<dbReference type="OMA" id="RRRMHND"/>